<dbReference type="InterPro" id="IPR001841">
    <property type="entry name" value="Znf_RING"/>
</dbReference>
<protein>
    <submittedName>
        <fullName evidence="6">E3 ubiquitin-protein ligase XERICO</fullName>
    </submittedName>
</protein>
<dbReference type="Pfam" id="PF13639">
    <property type="entry name" value="zf-RING_2"/>
    <property type="match status" value="1"/>
</dbReference>
<dbReference type="GO" id="GO:0008270">
    <property type="term" value="F:zinc ion binding"/>
    <property type="evidence" value="ECO:0007669"/>
    <property type="project" value="UniProtKB-KW"/>
</dbReference>
<evidence type="ECO:0000313" key="6">
    <source>
        <dbReference type="EMBL" id="KAJ6809234.1"/>
    </source>
</evidence>
<dbReference type="PROSITE" id="PS50089">
    <property type="entry name" value="ZF_RING_2"/>
    <property type="match status" value="1"/>
</dbReference>
<proteinExistence type="predicted"/>
<keyword evidence="2 4" id="KW-0863">Zinc-finger</keyword>
<dbReference type="Proteomes" id="UP001140949">
    <property type="component" value="Unassembled WGS sequence"/>
</dbReference>
<dbReference type="SUPFAM" id="SSF57850">
    <property type="entry name" value="RING/U-box"/>
    <property type="match status" value="1"/>
</dbReference>
<comment type="caution">
    <text evidence="6">The sequence shown here is derived from an EMBL/GenBank/DDBJ whole genome shotgun (WGS) entry which is preliminary data.</text>
</comment>
<dbReference type="InterPro" id="IPR011016">
    <property type="entry name" value="Znf_RING-CH"/>
</dbReference>
<keyword evidence="3" id="KW-0862">Zinc</keyword>
<keyword evidence="7" id="KW-1185">Reference proteome</keyword>
<name>A0AAX6EYW2_IRIPA</name>
<dbReference type="Gene3D" id="3.30.40.10">
    <property type="entry name" value="Zinc/RING finger domain, C3HC4 (zinc finger)"/>
    <property type="match status" value="1"/>
</dbReference>
<dbReference type="PANTHER" id="PTHR47258:SF1">
    <property type="entry name" value="E3 UBIQUITIN-PROTEIN LIGASE XERICO-RELATED"/>
    <property type="match status" value="1"/>
</dbReference>
<dbReference type="SMART" id="SM00184">
    <property type="entry name" value="RING"/>
    <property type="match status" value="1"/>
</dbReference>
<reference evidence="6" key="1">
    <citation type="journal article" date="2023" name="GigaByte">
        <title>Genome assembly of the bearded iris, Iris pallida Lam.</title>
        <authorList>
            <person name="Bruccoleri R.E."/>
            <person name="Oakeley E.J."/>
            <person name="Faust A.M.E."/>
            <person name="Altorfer M."/>
            <person name="Dessus-Babus S."/>
            <person name="Burckhardt D."/>
            <person name="Oertli M."/>
            <person name="Naumann U."/>
            <person name="Petersen F."/>
            <person name="Wong J."/>
        </authorList>
    </citation>
    <scope>NUCLEOTIDE SEQUENCE</scope>
    <source>
        <strain evidence="6">GSM-AAB239-AS_SAM_17_03QT</strain>
    </source>
</reference>
<sequence>MGLSSLPSPSEGVLTVVLVNTALSVSILKQILRSLLASCNWKPSSLLPHPDRPAEPTLADRFRSRLTPVRYRPTGRPGCAQHAPDCRVCLCRFEPESLVSRLPCGHLFHRGCVETWLDYNHAATCPLCRTRMLPDELDPEPDPVWF</sequence>
<feature type="domain" description="RING-type" evidence="5">
    <location>
        <begin position="86"/>
        <end position="129"/>
    </location>
</feature>
<dbReference type="EMBL" id="JANAVB010033020">
    <property type="protein sequence ID" value="KAJ6809234.1"/>
    <property type="molecule type" value="Genomic_DNA"/>
</dbReference>
<evidence type="ECO:0000256" key="2">
    <source>
        <dbReference type="ARBA" id="ARBA00022771"/>
    </source>
</evidence>
<dbReference type="AlphaFoldDB" id="A0AAX6EYW2"/>
<dbReference type="InterPro" id="IPR044249">
    <property type="entry name" value="XERICO-like"/>
</dbReference>
<dbReference type="SMART" id="SM00744">
    <property type="entry name" value="RINGv"/>
    <property type="match status" value="1"/>
</dbReference>
<reference evidence="6" key="2">
    <citation type="submission" date="2023-04" db="EMBL/GenBank/DDBJ databases">
        <authorList>
            <person name="Bruccoleri R.E."/>
            <person name="Oakeley E.J."/>
            <person name="Faust A.-M."/>
            <person name="Dessus-Babus S."/>
            <person name="Altorfer M."/>
            <person name="Burckhardt D."/>
            <person name="Oertli M."/>
            <person name="Naumann U."/>
            <person name="Petersen F."/>
            <person name="Wong J."/>
        </authorList>
    </citation>
    <scope>NUCLEOTIDE SEQUENCE</scope>
    <source>
        <strain evidence="6">GSM-AAB239-AS_SAM_17_03QT</strain>
        <tissue evidence="6">Leaf</tissue>
    </source>
</reference>
<organism evidence="6 7">
    <name type="scientific">Iris pallida</name>
    <name type="common">Sweet iris</name>
    <dbReference type="NCBI Taxonomy" id="29817"/>
    <lineage>
        <taxon>Eukaryota</taxon>
        <taxon>Viridiplantae</taxon>
        <taxon>Streptophyta</taxon>
        <taxon>Embryophyta</taxon>
        <taxon>Tracheophyta</taxon>
        <taxon>Spermatophyta</taxon>
        <taxon>Magnoliopsida</taxon>
        <taxon>Liliopsida</taxon>
        <taxon>Asparagales</taxon>
        <taxon>Iridaceae</taxon>
        <taxon>Iridoideae</taxon>
        <taxon>Irideae</taxon>
        <taxon>Iris</taxon>
    </lineage>
</organism>
<dbReference type="InterPro" id="IPR013083">
    <property type="entry name" value="Znf_RING/FYVE/PHD"/>
</dbReference>
<dbReference type="PANTHER" id="PTHR47258">
    <property type="match status" value="1"/>
</dbReference>
<accession>A0AAX6EYW2</accession>
<evidence type="ECO:0000256" key="3">
    <source>
        <dbReference type="ARBA" id="ARBA00022833"/>
    </source>
</evidence>
<gene>
    <name evidence="6" type="ORF">M6B38_161585</name>
</gene>
<evidence type="ECO:0000313" key="7">
    <source>
        <dbReference type="Proteomes" id="UP001140949"/>
    </source>
</evidence>
<evidence type="ECO:0000259" key="5">
    <source>
        <dbReference type="PROSITE" id="PS50089"/>
    </source>
</evidence>
<evidence type="ECO:0000256" key="1">
    <source>
        <dbReference type="ARBA" id="ARBA00022723"/>
    </source>
</evidence>
<evidence type="ECO:0000256" key="4">
    <source>
        <dbReference type="PROSITE-ProRule" id="PRU00175"/>
    </source>
</evidence>
<keyword evidence="1" id="KW-0479">Metal-binding</keyword>